<sequence length="76" mass="8349">MRQAVKGTAPPPWEDPEENHVSLSWGAPTQQQVAMGGETHYEVLGVARTADRVAIRQVTFPSEHSAALVAELQLYH</sequence>
<gene>
    <name evidence="2" type="ORF">HaLaN_07655</name>
</gene>
<reference evidence="2 3" key="1">
    <citation type="submission" date="2020-02" db="EMBL/GenBank/DDBJ databases">
        <title>Draft genome sequence of Haematococcus lacustris strain NIES-144.</title>
        <authorList>
            <person name="Morimoto D."/>
            <person name="Nakagawa S."/>
            <person name="Yoshida T."/>
            <person name="Sawayama S."/>
        </authorList>
    </citation>
    <scope>NUCLEOTIDE SEQUENCE [LARGE SCALE GENOMIC DNA]</scope>
    <source>
        <strain evidence="2 3">NIES-144</strain>
    </source>
</reference>
<accession>A0A699YPH9</accession>
<feature type="region of interest" description="Disordered" evidence="1">
    <location>
        <begin position="1"/>
        <end position="20"/>
    </location>
</feature>
<evidence type="ECO:0000313" key="3">
    <source>
        <dbReference type="Proteomes" id="UP000485058"/>
    </source>
</evidence>
<protein>
    <submittedName>
        <fullName evidence="2">Uncharacterized protein</fullName>
    </submittedName>
</protein>
<comment type="caution">
    <text evidence="2">The sequence shown here is derived from an EMBL/GenBank/DDBJ whole genome shotgun (WGS) entry which is preliminary data.</text>
</comment>
<name>A0A699YPH9_HAELA</name>
<dbReference type="AlphaFoldDB" id="A0A699YPH9"/>
<evidence type="ECO:0000313" key="2">
    <source>
        <dbReference type="EMBL" id="GFH12033.1"/>
    </source>
</evidence>
<evidence type="ECO:0000256" key="1">
    <source>
        <dbReference type="SAM" id="MobiDB-lite"/>
    </source>
</evidence>
<organism evidence="2 3">
    <name type="scientific">Haematococcus lacustris</name>
    <name type="common">Green alga</name>
    <name type="synonym">Haematococcus pluvialis</name>
    <dbReference type="NCBI Taxonomy" id="44745"/>
    <lineage>
        <taxon>Eukaryota</taxon>
        <taxon>Viridiplantae</taxon>
        <taxon>Chlorophyta</taxon>
        <taxon>core chlorophytes</taxon>
        <taxon>Chlorophyceae</taxon>
        <taxon>CS clade</taxon>
        <taxon>Chlamydomonadales</taxon>
        <taxon>Haematococcaceae</taxon>
        <taxon>Haematococcus</taxon>
    </lineage>
</organism>
<keyword evidence="3" id="KW-1185">Reference proteome</keyword>
<dbReference type="Proteomes" id="UP000485058">
    <property type="component" value="Unassembled WGS sequence"/>
</dbReference>
<dbReference type="EMBL" id="BLLF01000461">
    <property type="protein sequence ID" value="GFH12033.1"/>
    <property type="molecule type" value="Genomic_DNA"/>
</dbReference>
<proteinExistence type="predicted"/>